<dbReference type="Pfam" id="PF06580">
    <property type="entry name" value="His_kinase"/>
    <property type="match status" value="1"/>
</dbReference>
<dbReference type="Proteomes" id="UP000250369">
    <property type="component" value="Unassembled WGS sequence"/>
</dbReference>
<accession>A0A329MDZ6</accession>
<dbReference type="PANTHER" id="PTHR34220">
    <property type="entry name" value="SENSOR HISTIDINE KINASE YPDA"/>
    <property type="match status" value="1"/>
</dbReference>
<keyword evidence="6" id="KW-0808">Transferase</keyword>
<dbReference type="GO" id="GO:0005524">
    <property type="term" value="F:ATP binding"/>
    <property type="evidence" value="ECO:0007669"/>
    <property type="project" value="UniProtKB-KW"/>
</dbReference>
<dbReference type="PROSITE" id="PS50885">
    <property type="entry name" value="HAMP"/>
    <property type="match status" value="1"/>
</dbReference>
<evidence type="ECO:0000256" key="3">
    <source>
        <dbReference type="ARBA" id="ARBA00012438"/>
    </source>
</evidence>
<evidence type="ECO:0000256" key="1">
    <source>
        <dbReference type="ARBA" id="ARBA00000085"/>
    </source>
</evidence>
<gene>
    <name evidence="15" type="ORF">DQG23_30475</name>
</gene>
<evidence type="ECO:0000256" key="10">
    <source>
        <dbReference type="ARBA" id="ARBA00023012"/>
    </source>
</evidence>
<dbReference type="InterPro" id="IPR036890">
    <property type="entry name" value="HATPase_C_sf"/>
</dbReference>
<dbReference type="GO" id="GO:0000155">
    <property type="term" value="F:phosphorelay sensor kinase activity"/>
    <property type="evidence" value="ECO:0007669"/>
    <property type="project" value="InterPro"/>
</dbReference>
<dbReference type="InterPro" id="IPR010559">
    <property type="entry name" value="Sig_transdc_His_kin_internal"/>
</dbReference>
<evidence type="ECO:0000256" key="7">
    <source>
        <dbReference type="ARBA" id="ARBA00022741"/>
    </source>
</evidence>
<keyword evidence="16" id="KW-1185">Reference proteome</keyword>
<evidence type="ECO:0000313" key="16">
    <source>
        <dbReference type="Proteomes" id="UP000250369"/>
    </source>
</evidence>
<dbReference type="SUPFAM" id="SSF55874">
    <property type="entry name" value="ATPase domain of HSP90 chaperone/DNA topoisomerase II/histidine kinase"/>
    <property type="match status" value="1"/>
</dbReference>
<evidence type="ECO:0000256" key="11">
    <source>
        <dbReference type="ARBA" id="ARBA00023136"/>
    </source>
</evidence>
<reference evidence="15 16" key="1">
    <citation type="journal article" date="2009" name="Int. J. Syst. Evol. Microbiol.">
        <title>Paenibacillus contaminans sp. nov., isolated from a contaminated laboratory plate.</title>
        <authorList>
            <person name="Chou J.H."/>
            <person name="Lee J.H."/>
            <person name="Lin M.C."/>
            <person name="Chang P.S."/>
            <person name="Arun A.B."/>
            <person name="Young C.C."/>
            <person name="Chen W.M."/>
        </authorList>
    </citation>
    <scope>NUCLEOTIDE SEQUENCE [LARGE SCALE GENOMIC DNA]</scope>
    <source>
        <strain evidence="15 16">CKOBP-6</strain>
    </source>
</reference>
<dbReference type="OrthoDB" id="9776552at2"/>
<evidence type="ECO:0000256" key="6">
    <source>
        <dbReference type="ARBA" id="ARBA00022679"/>
    </source>
</evidence>
<organism evidence="15 16">
    <name type="scientific">Paenibacillus contaminans</name>
    <dbReference type="NCBI Taxonomy" id="450362"/>
    <lineage>
        <taxon>Bacteria</taxon>
        <taxon>Bacillati</taxon>
        <taxon>Bacillota</taxon>
        <taxon>Bacilli</taxon>
        <taxon>Bacillales</taxon>
        <taxon>Paenibacillaceae</taxon>
        <taxon>Paenibacillus</taxon>
    </lineage>
</organism>
<evidence type="ECO:0000259" key="14">
    <source>
        <dbReference type="PROSITE" id="PS50885"/>
    </source>
</evidence>
<feature type="domain" description="HAMP" evidence="14">
    <location>
        <begin position="309"/>
        <end position="361"/>
    </location>
</feature>
<dbReference type="InterPro" id="IPR050640">
    <property type="entry name" value="Bact_2-comp_sensor_kinase"/>
</dbReference>
<feature type="transmembrane region" description="Helical" evidence="12">
    <location>
        <begin position="7"/>
        <end position="26"/>
    </location>
</feature>
<dbReference type="PROSITE" id="PS50109">
    <property type="entry name" value="HIS_KIN"/>
    <property type="match status" value="1"/>
</dbReference>
<dbReference type="EC" id="2.7.13.3" evidence="3"/>
<dbReference type="GO" id="GO:0005886">
    <property type="term" value="C:plasma membrane"/>
    <property type="evidence" value="ECO:0007669"/>
    <property type="project" value="UniProtKB-SubCell"/>
</dbReference>
<evidence type="ECO:0000259" key="13">
    <source>
        <dbReference type="PROSITE" id="PS50109"/>
    </source>
</evidence>
<feature type="domain" description="Histidine kinase" evidence="13">
    <location>
        <begin position="389"/>
        <end position="585"/>
    </location>
</feature>
<dbReference type="Pfam" id="PF02518">
    <property type="entry name" value="HATPase_c"/>
    <property type="match status" value="1"/>
</dbReference>
<evidence type="ECO:0000256" key="2">
    <source>
        <dbReference type="ARBA" id="ARBA00004651"/>
    </source>
</evidence>
<keyword evidence="7" id="KW-0547">Nucleotide-binding</keyword>
<dbReference type="InterPro" id="IPR003660">
    <property type="entry name" value="HAMP_dom"/>
</dbReference>
<comment type="caution">
    <text evidence="15">The sequence shown here is derived from an EMBL/GenBank/DDBJ whole genome shotgun (WGS) entry which is preliminary data.</text>
</comment>
<evidence type="ECO:0000313" key="15">
    <source>
        <dbReference type="EMBL" id="RAV15327.1"/>
    </source>
</evidence>
<dbReference type="SMART" id="SM00304">
    <property type="entry name" value="HAMP"/>
    <property type="match status" value="1"/>
</dbReference>
<evidence type="ECO:0000256" key="5">
    <source>
        <dbReference type="ARBA" id="ARBA00022553"/>
    </source>
</evidence>
<comment type="catalytic activity">
    <reaction evidence="1">
        <text>ATP + protein L-histidine = ADP + protein N-phospho-L-histidine.</text>
        <dbReference type="EC" id="2.7.13.3"/>
    </reaction>
</comment>
<dbReference type="CDD" id="cd06225">
    <property type="entry name" value="HAMP"/>
    <property type="match status" value="1"/>
</dbReference>
<keyword evidence="9" id="KW-0067">ATP-binding</keyword>
<dbReference type="PANTHER" id="PTHR34220:SF7">
    <property type="entry name" value="SENSOR HISTIDINE KINASE YPDA"/>
    <property type="match status" value="1"/>
</dbReference>
<name>A0A329MDZ6_9BACL</name>
<keyword evidence="11 12" id="KW-0472">Membrane</keyword>
<protein>
    <recommendedName>
        <fullName evidence="3">histidine kinase</fullName>
        <ecNumber evidence="3">2.7.13.3</ecNumber>
    </recommendedName>
</protein>
<evidence type="ECO:0000256" key="9">
    <source>
        <dbReference type="ARBA" id="ARBA00022840"/>
    </source>
</evidence>
<dbReference type="InterPro" id="IPR003594">
    <property type="entry name" value="HATPase_dom"/>
</dbReference>
<evidence type="ECO:0000256" key="12">
    <source>
        <dbReference type="SAM" id="Phobius"/>
    </source>
</evidence>
<dbReference type="AlphaFoldDB" id="A0A329MDZ6"/>
<feature type="transmembrane region" description="Helical" evidence="12">
    <location>
        <begin position="285"/>
        <end position="307"/>
    </location>
</feature>
<keyword evidence="4" id="KW-1003">Cell membrane</keyword>
<dbReference type="EMBL" id="QMFB01000024">
    <property type="protein sequence ID" value="RAV15327.1"/>
    <property type="molecule type" value="Genomic_DNA"/>
</dbReference>
<keyword evidence="12" id="KW-1133">Transmembrane helix</keyword>
<dbReference type="InterPro" id="IPR005467">
    <property type="entry name" value="His_kinase_dom"/>
</dbReference>
<keyword evidence="8" id="KW-0418">Kinase</keyword>
<dbReference type="RefSeq" id="WP_113034811.1">
    <property type="nucleotide sequence ID" value="NZ_QMFB01000024.1"/>
</dbReference>
<keyword evidence="12" id="KW-0812">Transmembrane</keyword>
<dbReference type="Pfam" id="PF00672">
    <property type="entry name" value="HAMP"/>
    <property type="match status" value="1"/>
</dbReference>
<keyword evidence="5" id="KW-0597">Phosphoprotein</keyword>
<dbReference type="Gene3D" id="6.10.340.10">
    <property type="match status" value="1"/>
</dbReference>
<sequence length="594" mass="67200">MNIRSKLFITNGVVVVILIASLIIAMESYARRTILDILKENAAHSSSQLAENVDNLLKSYEDITDYFYMDDVLQLRLQENFETYAEAHNEYFEFVKPQMFAIQSSKELLDINIYTDNSSFHVGNIRPLSEMTGIAEGRACPPDGSNRELLRRWSVVPDGGMGRLRLTQRLNHLTAGSCLFMQIDLHPVKLHNLITKESEKSRFLIVMPDGIPVLDSVTGGRLPAASDRDWYYSSFPDRPGVHSVTHGGKEYLLTTQRLDSRNSINGIQVASLIPLNELEARSKTLFTTTIILCSLTLIVFMIVNFFVSGRITRRLRKLSARMRQTDMDRLQPIENVKGSDEVSSLSHVFNGMVMRMQRLIREVYESELVAKELQLKTKEAELYALQTQINPHYLYNTLNAIRGNLLEKGDRANAEIVSLLAKSFRQVLGKSGRMVSLEEEINVVETYLKIQSFRYSDRLSYRIKVPVSFRELQIPKLSLQTMIENAVVHGVERNESATLVTILAERVAEHTLQLCVSDNGPGMTPERLAEVRQRLTESVQPSGQQHIGLLNVHQRLQSFGPLYGVRLESEPGQGVQAFLCIPYSPSSYEKEGSA</sequence>
<evidence type="ECO:0000256" key="8">
    <source>
        <dbReference type="ARBA" id="ARBA00022777"/>
    </source>
</evidence>
<proteinExistence type="predicted"/>
<keyword evidence="10" id="KW-0902">Two-component regulatory system</keyword>
<comment type="subcellular location">
    <subcellularLocation>
        <location evidence="2">Cell membrane</location>
        <topology evidence="2">Multi-pass membrane protein</topology>
    </subcellularLocation>
</comment>
<evidence type="ECO:0000256" key="4">
    <source>
        <dbReference type="ARBA" id="ARBA00022475"/>
    </source>
</evidence>
<dbReference type="Gene3D" id="3.30.565.10">
    <property type="entry name" value="Histidine kinase-like ATPase, C-terminal domain"/>
    <property type="match status" value="1"/>
</dbReference>